<evidence type="ECO:0008006" key="5">
    <source>
        <dbReference type="Google" id="ProtNLM"/>
    </source>
</evidence>
<organism evidence="3 4">
    <name type="scientific">Portunus trituberculatus</name>
    <name type="common">Swimming crab</name>
    <name type="synonym">Neptunus trituberculatus</name>
    <dbReference type="NCBI Taxonomy" id="210409"/>
    <lineage>
        <taxon>Eukaryota</taxon>
        <taxon>Metazoa</taxon>
        <taxon>Ecdysozoa</taxon>
        <taxon>Arthropoda</taxon>
        <taxon>Crustacea</taxon>
        <taxon>Multicrustacea</taxon>
        <taxon>Malacostraca</taxon>
        <taxon>Eumalacostraca</taxon>
        <taxon>Eucarida</taxon>
        <taxon>Decapoda</taxon>
        <taxon>Pleocyemata</taxon>
        <taxon>Brachyura</taxon>
        <taxon>Eubrachyura</taxon>
        <taxon>Portunoidea</taxon>
        <taxon>Portunidae</taxon>
        <taxon>Portuninae</taxon>
        <taxon>Portunus</taxon>
    </lineage>
</organism>
<evidence type="ECO:0000313" key="3">
    <source>
        <dbReference type="EMBL" id="MPC37207.1"/>
    </source>
</evidence>
<evidence type="ECO:0000256" key="1">
    <source>
        <dbReference type="SAM" id="MobiDB-lite"/>
    </source>
</evidence>
<feature type="signal peptide" evidence="2">
    <location>
        <begin position="1"/>
        <end position="25"/>
    </location>
</feature>
<protein>
    <recommendedName>
        <fullName evidence="5">Secreted protein</fullName>
    </recommendedName>
</protein>
<reference evidence="3 4" key="1">
    <citation type="submission" date="2019-05" db="EMBL/GenBank/DDBJ databases">
        <title>Another draft genome of Portunus trituberculatus and its Hox gene families provides insights of decapod evolution.</title>
        <authorList>
            <person name="Jeong J.-H."/>
            <person name="Song I."/>
            <person name="Kim S."/>
            <person name="Choi T."/>
            <person name="Kim D."/>
            <person name="Ryu S."/>
            <person name="Kim W."/>
        </authorList>
    </citation>
    <scope>NUCLEOTIDE SEQUENCE [LARGE SCALE GENOMIC DNA]</scope>
    <source>
        <tissue evidence="3">Muscle</tissue>
    </source>
</reference>
<name>A0A5B7EVH4_PORTR</name>
<proteinExistence type="predicted"/>
<feature type="chain" id="PRO_5022712155" description="Secreted protein" evidence="2">
    <location>
        <begin position="26"/>
        <end position="109"/>
    </location>
</feature>
<accession>A0A5B7EVH4</accession>
<evidence type="ECO:0000256" key="2">
    <source>
        <dbReference type="SAM" id="SignalP"/>
    </source>
</evidence>
<dbReference type="AlphaFoldDB" id="A0A5B7EVH4"/>
<dbReference type="Proteomes" id="UP000324222">
    <property type="component" value="Unassembled WGS sequence"/>
</dbReference>
<keyword evidence="2" id="KW-0732">Signal</keyword>
<keyword evidence="4" id="KW-1185">Reference proteome</keyword>
<comment type="caution">
    <text evidence="3">The sequence shown here is derived from an EMBL/GenBank/DDBJ whole genome shotgun (WGS) entry which is preliminary data.</text>
</comment>
<gene>
    <name evidence="3" type="ORF">E2C01_030681</name>
</gene>
<sequence>MRLTATTGLHVALLGLALPWHPSHPGCLWASLAESDQSCQPSVVAAGRRRRRHAPCSRVDQRCRRVLSIREPGRVASATHSRSTHHTAAALAHPSPTGDALMTHSATSF</sequence>
<evidence type="ECO:0000313" key="4">
    <source>
        <dbReference type="Proteomes" id="UP000324222"/>
    </source>
</evidence>
<dbReference type="EMBL" id="VSRR010003715">
    <property type="protein sequence ID" value="MPC37207.1"/>
    <property type="molecule type" value="Genomic_DNA"/>
</dbReference>
<feature type="region of interest" description="Disordered" evidence="1">
    <location>
        <begin position="74"/>
        <end position="109"/>
    </location>
</feature>